<dbReference type="Proteomes" id="UP000614350">
    <property type="component" value="Unassembled WGS sequence"/>
</dbReference>
<organism evidence="1 2">
    <name type="scientific">Vespula vulgaris</name>
    <name type="common">Yellow jacket</name>
    <name type="synonym">Wasp</name>
    <dbReference type="NCBI Taxonomy" id="7454"/>
    <lineage>
        <taxon>Eukaryota</taxon>
        <taxon>Metazoa</taxon>
        <taxon>Ecdysozoa</taxon>
        <taxon>Arthropoda</taxon>
        <taxon>Hexapoda</taxon>
        <taxon>Insecta</taxon>
        <taxon>Pterygota</taxon>
        <taxon>Neoptera</taxon>
        <taxon>Endopterygota</taxon>
        <taxon>Hymenoptera</taxon>
        <taxon>Apocrita</taxon>
        <taxon>Aculeata</taxon>
        <taxon>Vespoidea</taxon>
        <taxon>Vespidae</taxon>
        <taxon>Vespinae</taxon>
        <taxon>Vespula</taxon>
    </lineage>
</organism>
<reference evidence="1" key="1">
    <citation type="journal article" date="2020" name="G3 (Bethesda)">
        <title>High-Quality Assemblies for Three Invasive Social Wasps from the &lt;i&gt;Vespula&lt;/i&gt; Genus.</title>
        <authorList>
            <person name="Harrop T.W.R."/>
            <person name="Guhlin J."/>
            <person name="McLaughlin G.M."/>
            <person name="Permina E."/>
            <person name="Stockwell P."/>
            <person name="Gilligan J."/>
            <person name="Le Lec M.F."/>
            <person name="Gruber M.A.M."/>
            <person name="Quinn O."/>
            <person name="Lovegrove M."/>
            <person name="Duncan E.J."/>
            <person name="Remnant E.J."/>
            <person name="Van Eeckhoven J."/>
            <person name="Graham B."/>
            <person name="Knapp R.A."/>
            <person name="Langford K.W."/>
            <person name="Kronenberg Z."/>
            <person name="Press M.O."/>
            <person name="Eacker S.M."/>
            <person name="Wilson-Rankin E.E."/>
            <person name="Purcell J."/>
            <person name="Lester P.J."/>
            <person name="Dearden P.K."/>
        </authorList>
    </citation>
    <scope>NUCLEOTIDE SEQUENCE</scope>
    <source>
        <strain evidence="1">Marl-1</strain>
    </source>
</reference>
<accession>A0A834K7Y6</accession>
<dbReference type="AlphaFoldDB" id="A0A834K7Y6"/>
<comment type="caution">
    <text evidence="1">The sequence shown here is derived from an EMBL/GenBank/DDBJ whole genome shotgun (WGS) entry which is preliminary data.</text>
</comment>
<sequence length="175" mass="20357">MENAKRNFWRKAEEEEETFCGGEAHRRRQKWLIFGVGAGGRAKESLVFDLCPLSDIFVQRTISSLQEGDFPCIVHDSLAQILYQHGDTLEGSRKEQRRSYDEISSGYNGLRCYFRRISKREIAIYFSPGYWNSEGRKNVGAPKRHNHLATSNPLPFRNYEVIEQRLCQEPNTRLP</sequence>
<evidence type="ECO:0000313" key="1">
    <source>
        <dbReference type="EMBL" id="KAF7399001.1"/>
    </source>
</evidence>
<evidence type="ECO:0000313" key="2">
    <source>
        <dbReference type="Proteomes" id="UP000614350"/>
    </source>
</evidence>
<proteinExistence type="predicted"/>
<gene>
    <name evidence="1" type="ORF">HZH66_006898</name>
</gene>
<dbReference type="EMBL" id="JACSEA010000006">
    <property type="protein sequence ID" value="KAF7399001.1"/>
    <property type="molecule type" value="Genomic_DNA"/>
</dbReference>
<keyword evidence="2" id="KW-1185">Reference proteome</keyword>
<protein>
    <submittedName>
        <fullName evidence="1">Uncharacterized protein</fullName>
    </submittedName>
</protein>
<name>A0A834K7Y6_VESVU</name>